<dbReference type="EMBL" id="JAPEVG010000153">
    <property type="protein sequence ID" value="KAJ8480828.1"/>
    <property type="molecule type" value="Genomic_DNA"/>
</dbReference>
<evidence type="ECO:0000256" key="1">
    <source>
        <dbReference type="SAM" id="SignalP"/>
    </source>
</evidence>
<feature type="signal peptide" evidence="1">
    <location>
        <begin position="1"/>
        <end position="30"/>
    </location>
</feature>
<proteinExistence type="predicted"/>
<dbReference type="Proteomes" id="UP001215151">
    <property type="component" value="Unassembled WGS sequence"/>
</dbReference>
<reference evidence="2" key="1">
    <citation type="submission" date="2022-11" db="EMBL/GenBank/DDBJ databases">
        <title>Genome Sequence of Cubamyces cubensis.</title>
        <authorList>
            <person name="Buettner E."/>
        </authorList>
    </citation>
    <scope>NUCLEOTIDE SEQUENCE</scope>
    <source>
        <strain evidence="2">MPL-01</strain>
    </source>
</reference>
<comment type="caution">
    <text evidence="2">The sequence shown here is derived from an EMBL/GenBank/DDBJ whole genome shotgun (WGS) entry which is preliminary data.</text>
</comment>
<dbReference type="AlphaFoldDB" id="A0AAD7TT87"/>
<keyword evidence="3" id="KW-1185">Reference proteome</keyword>
<accession>A0AAD7TT87</accession>
<protein>
    <submittedName>
        <fullName evidence="2">Uncharacterized protein</fullName>
    </submittedName>
</protein>
<keyword evidence="1" id="KW-0732">Signal</keyword>
<evidence type="ECO:0000313" key="2">
    <source>
        <dbReference type="EMBL" id="KAJ8480828.1"/>
    </source>
</evidence>
<evidence type="ECO:0000313" key="3">
    <source>
        <dbReference type="Proteomes" id="UP001215151"/>
    </source>
</evidence>
<feature type="chain" id="PRO_5042100940" evidence="1">
    <location>
        <begin position="31"/>
        <end position="194"/>
    </location>
</feature>
<organism evidence="2 3">
    <name type="scientific">Trametes cubensis</name>
    <dbReference type="NCBI Taxonomy" id="1111947"/>
    <lineage>
        <taxon>Eukaryota</taxon>
        <taxon>Fungi</taxon>
        <taxon>Dikarya</taxon>
        <taxon>Basidiomycota</taxon>
        <taxon>Agaricomycotina</taxon>
        <taxon>Agaricomycetes</taxon>
        <taxon>Polyporales</taxon>
        <taxon>Polyporaceae</taxon>
        <taxon>Trametes</taxon>
    </lineage>
</organism>
<name>A0AAD7TT87_9APHY</name>
<sequence length="194" mass="20842">MPLIKLNKHTRFCVGAVPLLIALVAHHAKASSTSRSTIPRVRDTESTIDILDHSVDVDVIVQPRGPKVIYTSYEEILRWIAENDPSLLATGPLGSEALVGLIPAAPANNPDTTVLFCSTISGETCGQPCTWYTGGPGCVNAPDTNCALATYDVEFCNQPNCEPVCGTTYADCESFLENGFCRVPETNSFLVLSH</sequence>
<gene>
    <name evidence="2" type="ORF">ONZ51_g6392</name>
</gene>